<dbReference type="InterPro" id="IPR000048">
    <property type="entry name" value="IQ_motif_EF-hand-BS"/>
</dbReference>
<dbReference type="EMBL" id="JAQMWT010000456">
    <property type="protein sequence ID" value="KAJ8601043.1"/>
    <property type="molecule type" value="Genomic_DNA"/>
</dbReference>
<gene>
    <name evidence="3" type="ORF">CTAYLR_004489</name>
</gene>
<keyword evidence="4" id="KW-1185">Reference proteome</keyword>
<proteinExistence type="predicted"/>
<dbReference type="PANTHER" id="PTHR13318:SF190">
    <property type="entry name" value="PARTNER OF PAIRED, ISOFORM B"/>
    <property type="match status" value="1"/>
</dbReference>
<evidence type="ECO:0000256" key="1">
    <source>
        <dbReference type="SAM" id="Coils"/>
    </source>
</evidence>
<evidence type="ECO:0000313" key="4">
    <source>
        <dbReference type="Proteomes" id="UP001230188"/>
    </source>
</evidence>
<feature type="coiled-coil region" evidence="1">
    <location>
        <begin position="833"/>
        <end position="867"/>
    </location>
</feature>
<dbReference type="InterPro" id="IPR006553">
    <property type="entry name" value="Leu-rich_rpt_Cys-con_subtyp"/>
</dbReference>
<dbReference type="Gene3D" id="3.80.10.10">
    <property type="entry name" value="Ribonuclease Inhibitor"/>
    <property type="match status" value="2"/>
</dbReference>
<comment type="caution">
    <text evidence="3">The sequence shown here is derived from an EMBL/GenBank/DDBJ whole genome shotgun (WGS) entry which is preliminary data.</text>
</comment>
<feature type="domain" description="F-box/LRR-repeat protein 15-like leucin rich repeat" evidence="2">
    <location>
        <begin position="263"/>
        <end position="444"/>
    </location>
</feature>
<evidence type="ECO:0000313" key="3">
    <source>
        <dbReference type="EMBL" id="KAJ8601043.1"/>
    </source>
</evidence>
<evidence type="ECO:0000259" key="2">
    <source>
        <dbReference type="Pfam" id="PF25372"/>
    </source>
</evidence>
<dbReference type="SUPFAM" id="SSF52047">
    <property type="entry name" value="RNI-like"/>
    <property type="match status" value="2"/>
</dbReference>
<dbReference type="PANTHER" id="PTHR13318">
    <property type="entry name" value="PARTNER OF PAIRED, ISOFORM B-RELATED"/>
    <property type="match status" value="1"/>
</dbReference>
<organism evidence="3 4">
    <name type="scientific">Chrysophaeum taylorii</name>
    <dbReference type="NCBI Taxonomy" id="2483200"/>
    <lineage>
        <taxon>Eukaryota</taxon>
        <taxon>Sar</taxon>
        <taxon>Stramenopiles</taxon>
        <taxon>Ochrophyta</taxon>
        <taxon>Pelagophyceae</taxon>
        <taxon>Pelagomonadales</taxon>
        <taxon>Pelagomonadaceae</taxon>
        <taxon>Chrysophaeum</taxon>
    </lineage>
</organism>
<dbReference type="InterPro" id="IPR057207">
    <property type="entry name" value="FBXL15_LRR"/>
</dbReference>
<dbReference type="SMART" id="SM00367">
    <property type="entry name" value="LRR_CC"/>
    <property type="match status" value="11"/>
</dbReference>
<keyword evidence="1" id="KW-0175">Coiled coil</keyword>
<dbReference type="GO" id="GO:0031146">
    <property type="term" value="P:SCF-dependent proteasomal ubiquitin-dependent protein catabolic process"/>
    <property type="evidence" value="ECO:0007669"/>
    <property type="project" value="TreeGrafter"/>
</dbReference>
<dbReference type="Proteomes" id="UP001230188">
    <property type="component" value="Unassembled WGS sequence"/>
</dbReference>
<protein>
    <recommendedName>
        <fullName evidence="2">F-box/LRR-repeat protein 15-like leucin rich repeat domain-containing protein</fullName>
    </recommendedName>
</protein>
<dbReference type="Pfam" id="PF25372">
    <property type="entry name" value="DUF7885"/>
    <property type="match status" value="1"/>
</dbReference>
<dbReference type="InterPro" id="IPR032675">
    <property type="entry name" value="LRR_dom_sf"/>
</dbReference>
<name>A0AAD7UC63_9STRA</name>
<sequence>MLVAIDDEAKWRATRPPKIRKIDKLDKLVPVVVDQHHRQDKEVIDLTAGLQMLKEPGELKKKRGLVGPSVFERESPRAKATLRALLCEFLVDDDDDGRGVRIRDDIDLAAYALTAGREVTNATVQEMCVMQPSMKSLDVSGCWRVGDAALWAIGRHCGGLEKLVAAECECTRVGLRALSLGCPKLAILSLERCAFVDDAALTAIAAGCPGLRSLSIKGCGSATDDGIASLARGCRGLTKLDASGCARVGEFGDRGLLALGRYCSELEELDLYGCAHAQDGGVIAVAFGCERLRILRLTGCREITGASLEALAAKCALLEELCIVGCERLRDRDLERMVAFRRLERLDASGCPGIGAKGLGAIATGCPELVDLKVRGCARVGDEACEALASSSSSSSSKVCCCLRTLDLSGCNLVSEKGISAVAKAHAGLAKLDVTSCARVSRHCLWRIAEEVLEFAEVAKDFVGLTPKPNADALREEAEKSKIRHREATQIERVWRGAISRLGVRSAVRRRMVVRSATRFQACARGAIARSRVREISVVRREIAGSTLFAALWRGYAVRQNVFAALRRANALRIKNEIYAARIQRYYRGFGSRKRTFLESRCKLLEGRIAEARIRAVMETKAIRVQQLVRGIAGRRAAASVRASRDLISKRRVLELRAGIVATRVARGARGRRLARARRAGLAWQARRWRCARRVEAAWRGRRGRLEAKRLREARRISSFREAATRVQATYRAGRARFLATIAAAMEAERFIARTSLVLIQSAIRRALCARRARRARSERAVWVQKTRAAGNIQRVLRGHYGRTAYEIARRLDELRDRAAPLYRRLDVLRVEARDAAKDTEETKSRLAALREDSNQMAAELAEISRLGRPVFWDTARLTGYPQRFETKFLEARFEELLDASKSRLAELEDLLQLRAIVARDKERLVREVRRELAPLADGLAERARESRVSRLRERVRPAASWCAGRAPVSRTATTGIIIIII</sequence>
<dbReference type="AlphaFoldDB" id="A0AAD7UC63"/>
<dbReference type="PROSITE" id="PS50096">
    <property type="entry name" value="IQ"/>
    <property type="match status" value="5"/>
</dbReference>
<accession>A0AAD7UC63</accession>
<dbReference type="GO" id="GO:0019005">
    <property type="term" value="C:SCF ubiquitin ligase complex"/>
    <property type="evidence" value="ECO:0007669"/>
    <property type="project" value="TreeGrafter"/>
</dbReference>
<dbReference type="SMART" id="SM00015">
    <property type="entry name" value="IQ"/>
    <property type="match status" value="7"/>
</dbReference>
<reference evidence="3" key="1">
    <citation type="submission" date="2023-01" db="EMBL/GenBank/DDBJ databases">
        <title>Metagenome sequencing of chrysophaentin producing Chrysophaeum taylorii.</title>
        <authorList>
            <person name="Davison J."/>
            <person name="Bewley C."/>
        </authorList>
    </citation>
    <scope>NUCLEOTIDE SEQUENCE</scope>
    <source>
        <strain evidence="3">NIES-1699</strain>
    </source>
</reference>